<accession>A0A919JGF3</accession>
<organism evidence="4 5">
    <name type="scientific">Paractinoplanes ferrugineus</name>
    <dbReference type="NCBI Taxonomy" id="113564"/>
    <lineage>
        <taxon>Bacteria</taxon>
        <taxon>Bacillati</taxon>
        <taxon>Actinomycetota</taxon>
        <taxon>Actinomycetes</taxon>
        <taxon>Micromonosporales</taxon>
        <taxon>Micromonosporaceae</taxon>
        <taxon>Paractinoplanes</taxon>
    </lineage>
</organism>
<dbReference type="Pfam" id="PF08719">
    <property type="entry name" value="NADAR"/>
    <property type="match status" value="1"/>
</dbReference>
<dbReference type="Proteomes" id="UP000598174">
    <property type="component" value="Unassembled WGS sequence"/>
</dbReference>
<dbReference type="NCBIfam" id="TIGR02464">
    <property type="entry name" value="ribofla_fusion"/>
    <property type="match status" value="1"/>
</dbReference>
<name>A0A919JGF3_9ACTN</name>
<dbReference type="CDD" id="cd15457">
    <property type="entry name" value="NADAR"/>
    <property type="match status" value="1"/>
</dbReference>
<comment type="caution">
    <text evidence="4">The sequence shown here is derived from an EMBL/GenBank/DDBJ whole genome shotgun (WGS) entry which is preliminary data.</text>
</comment>
<feature type="domain" description="NADAR" evidence="3">
    <location>
        <begin position="10"/>
        <end position="147"/>
    </location>
</feature>
<dbReference type="Gene3D" id="1.10.357.40">
    <property type="entry name" value="YbiA-like"/>
    <property type="match status" value="1"/>
</dbReference>
<protein>
    <recommendedName>
        <fullName evidence="3">NADAR domain-containing protein</fullName>
    </recommendedName>
</protein>
<evidence type="ECO:0000313" key="5">
    <source>
        <dbReference type="Proteomes" id="UP000598174"/>
    </source>
</evidence>
<comment type="catalytic activity">
    <reaction evidence="1">
        <text>5-amino-6-(5-phospho-D-ribosylamino)uracil + H2O = 5,6-diaminouracil + D-ribose 5-phosphate</text>
        <dbReference type="Rhea" id="RHEA:55020"/>
        <dbReference type="ChEBI" id="CHEBI:15377"/>
        <dbReference type="ChEBI" id="CHEBI:46252"/>
        <dbReference type="ChEBI" id="CHEBI:58453"/>
        <dbReference type="ChEBI" id="CHEBI:78346"/>
    </reaction>
</comment>
<dbReference type="AlphaFoldDB" id="A0A919JGF3"/>
<evidence type="ECO:0000256" key="2">
    <source>
        <dbReference type="ARBA" id="ARBA00000751"/>
    </source>
</evidence>
<dbReference type="EMBL" id="BOMM01000098">
    <property type="protein sequence ID" value="GIE16746.1"/>
    <property type="molecule type" value="Genomic_DNA"/>
</dbReference>
<dbReference type="InterPro" id="IPR012816">
    <property type="entry name" value="NADAR"/>
</dbReference>
<dbReference type="InterPro" id="IPR037238">
    <property type="entry name" value="YbiA-like_sf"/>
</dbReference>
<dbReference type="SUPFAM" id="SSF143990">
    <property type="entry name" value="YbiA-like"/>
    <property type="match status" value="1"/>
</dbReference>
<comment type="catalytic activity">
    <reaction evidence="2">
        <text>2,5-diamino-6-hydroxy-4-(5-phosphoribosylamino)-pyrimidine + H2O = 2,5,6-triamino-4-hydroxypyrimidine + D-ribose 5-phosphate</text>
        <dbReference type="Rhea" id="RHEA:23436"/>
        <dbReference type="ChEBI" id="CHEBI:15377"/>
        <dbReference type="ChEBI" id="CHEBI:58614"/>
        <dbReference type="ChEBI" id="CHEBI:78346"/>
        <dbReference type="ChEBI" id="CHEBI:137796"/>
    </reaction>
</comment>
<evidence type="ECO:0000259" key="3">
    <source>
        <dbReference type="Pfam" id="PF08719"/>
    </source>
</evidence>
<dbReference type="RefSeq" id="WP_203823067.1">
    <property type="nucleotide sequence ID" value="NZ_BAAABP010000067.1"/>
</dbReference>
<gene>
    <name evidence="4" type="ORF">Afe05nite_85860</name>
</gene>
<reference evidence="4" key="1">
    <citation type="submission" date="2021-01" db="EMBL/GenBank/DDBJ databases">
        <title>Whole genome shotgun sequence of Actinoplanes ferrugineus NBRC 15555.</title>
        <authorList>
            <person name="Komaki H."/>
            <person name="Tamura T."/>
        </authorList>
    </citation>
    <scope>NUCLEOTIDE SEQUENCE</scope>
    <source>
        <strain evidence="4">NBRC 15555</strain>
    </source>
</reference>
<evidence type="ECO:0000313" key="4">
    <source>
        <dbReference type="EMBL" id="GIE16746.1"/>
    </source>
</evidence>
<evidence type="ECO:0000256" key="1">
    <source>
        <dbReference type="ARBA" id="ARBA00000022"/>
    </source>
</evidence>
<proteinExistence type="predicted"/>
<keyword evidence="5" id="KW-1185">Reference proteome</keyword>
<sequence length="162" mass="18163">MTVIDAFRGEFGFLSNFHPAQLTWEGITYPTSEHAFNAGKTLDHDERWQISLAPTPKLAKQMGRSVKLRPLWDASVRYDVMAEVLRAKFACHPMRIDALLGTGGAILVEGNTWHDQHWGDCRCGLPRCARPGENHLGRMLMELRAKLAQGGAERPADPVMIR</sequence>